<evidence type="ECO:0000313" key="2">
    <source>
        <dbReference type="Proteomes" id="UP000747542"/>
    </source>
</evidence>
<dbReference type="Proteomes" id="UP000747542">
    <property type="component" value="Unassembled WGS sequence"/>
</dbReference>
<dbReference type="AlphaFoldDB" id="A0A8J5TLD2"/>
<evidence type="ECO:0000313" key="1">
    <source>
        <dbReference type="EMBL" id="KAG7178094.1"/>
    </source>
</evidence>
<accession>A0A8J5TLD2</accession>
<organism evidence="1 2">
    <name type="scientific">Homarus americanus</name>
    <name type="common">American lobster</name>
    <dbReference type="NCBI Taxonomy" id="6706"/>
    <lineage>
        <taxon>Eukaryota</taxon>
        <taxon>Metazoa</taxon>
        <taxon>Ecdysozoa</taxon>
        <taxon>Arthropoda</taxon>
        <taxon>Crustacea</taxon>
        <taxon>Multicrustacea</taxon>
        <taxon>Malacostraca</taxon>
        <taxon>Eumalacostraca</taxon>
        <taxon>Eucarida</taxon>
        <taxon>Decapoda</taxon>
        <taxon>Pleocyemata</taxon>
        <taxon>Astacidea</taxon>
        <taxon>Nephropoidea</taxon>
        <taxon>Nephropidae</taxon>
        <taxon>Homarus</taxon>
    </lineage>
</organism>
<comment type="caution">
    <text evidence="1">The sequence shown here is derived from an EMBL/GenBank/DDBJ whole genome shotgun (WGS) entry which is preliminary data.</text>
</comment>
<protein>
    <submittedName>
        <fullName evidence="1">Putative Tigger transposable element-derived protein 1-like 300</fullName>
    </submittedName>
</protein>
<proteinExistence type="predicted"/>
<gene>
    <name evidence="1" type="primary">TIGD1-L300</name>
    <name evidence="1" type="ORF">Hamer_G003860</name>
</gene>
<dbReference type="EMBL" id="JAHLQT010000697">
    <property type="protein sequence ID" value="KAG7178094.1"/>
    <property type="molecule type" value="Genomic_DNA"/>
</dbReference>
<name>A0A8J5TLD2_HOMAM</name>
<keyword evidence="2" id="KW-1185">Reference proteome</keyword>
<feature type="non-terminal residue" evidence="1">
    <location>
        <position position="156"/>
    </location>
</feature>
<sequence length="156" mass="17779">MQREKKAMTLVEKIQLLHKLRRGQSFAVCGQECGINESIVRYIKKKEKVIPRNLSMTKPSSCMTDSMLRKVMKGNISFIKQCHDDLIALCINSCWRPLWPEVVNDFTDLPTVDQDGELGMSNLNRGCDKNNNCHRNKDGHTLNPSSFLLTLIVVTN</sequence>
<reference evidence="1" key="1">
    <citation type="journal article" date="2021" name="Sci. Adv.">
        <title>The American lobster genome reveals insights on longevity, neural, and immune adaptations.</title>
        <authorList>
            <person name="Polinski J.M."/>
            <person name="Zimin A.V."/>
            <person name="Clark K.F."/>
            <person name="Kohn A.B."/>
            <person name="Sadowski N."/>
            <person name="Timp W."/>
            <person name="Ptitsyn A."/>
            <person name="Khanna P."/>
            <person name="Romanova D.Y."/>
            <person name="Williams P."/>
            <person name="Greenwood S.J."/>
            <person name="Moroz L.L."/>
            <person name="Walt D.R."/>
            <person name="Bodnar A.G."/>
        </authorList>
    </citation>
    <scope>NUCLEOTIDE SEQUENCE</scope>
    <source>
        <strain evidence="1">GMGI-L3</strain>
    </source>
</reference>